<proteinExistence type="predicted"/>
<dbReference type="InterPro" id="IPR002885">
    <property type="entry name" value="PPR_rpt"/>
</dbReference>
<organism evidence="2 3">
    <name type="scientific">Reticulomyxa filosa</name>
    <dbReference type="NCBI Taxonomy" id="46433"/>
    <lineage>
        <taxon>Eukaryota</taxon>
        <taxon>Sar</taxon>
        <taxon>Rhizaria</taxon>
        <taxon>Retaria</taxon>
        <taxon>Foraminifera</taxon>
        <taxon>Monothalamids</taxon>
        <taxon>Reticulomyxidae</taxon>
        <taxon>Reticulomyxa</taxon>
    </lineage>
</organism>
<evidence type="ECO:0000313" key="2">
    <source>
        <dbReference type="EMBL" id="ETO34116.1"/>
    </source>
</evidence>
<comment type="caution">
    <text evidence="2">The sequence shown here is derived from an EMBL/GenBank/DDBJ whole genome shotgun (WGS) entry which is preliminary data.</text>
</comment>
<accession>X6P7D5</accession>
<protein>
    <recommendedName>
        <fullName evidence="4">Pentatricopeptide repeat-containing protein</fullName>
    </recommendedName>
</protein>
<dbReference type="OrthoDB" id="185373at2759"/>
<keyword evidence="1" id="KW-0677">Repeat</keyword>
<name>X6P7D5_RETFI</name>
<evidence type="ECO:0008006" key="4">
    <source>
        <dbReference type="Google" id="ProtNLM"/>
    </source>
</evidence>
<dbReference type="Gene3D" id="1.25.40.10">
    <property type="entry name" value="Tetratricopeptide repeat domain"/>
    <property type="match status" value="2"/>
</dbReference>
<dbReference type="AlphaFoldDB" id="X6P7D5"/>
<keyword evidence="3" id="KW-1185">Reference proteome</keyword>
<reference evidence="2 3" key="1">
    <citation type="journal article" date="2013" name="Curr. Biol.">
        <title>The Genome of the Foraminiferan Reticulomyxa filosa.</title>
        <authorList>
            <person name="Glockner G."/>
            <person name="Hulsmann N."/>
            <person name="Schleicher M."/>
            <person name="Noegel A.A."/>
            <person name="Eichinger L."/>
            <person name="Gallinger C."/>
            <person name="Pawlowski J."/>
            <person name="Sierra R."/>
            <person name="Euteneuer U."/>
            <person name="Pillet L."/>
            <person name="Moustafa A."/>
            <person name="Platzer M."/>
            <person name="Groth M."/>
            <person name="Szafranski K."/>
            <person name="Schliwa M."/>
        </authorList>
    </citation>
    <scope>NUCLEOTIDE SEQUENCE [LARGE SCALE GENOMIC DNA]</scope>
</reference>
<gene>
    <name evidence="2" type="ORF">RFI_02977</name>
</gene>
<dbReference type="Proteomes" id="UP000023152">
    <property type="component" value="Unassembled WGS sequence"/>
</dbReference>
<dbReference type="EMBL" id="ASPP01002861">
    <property type="protein sequence ID" value="ETO34116.1"/>
    <property type="molecule type" value="Genomic_DNA"/>
</dbReference>
<dbReference type="InterPro" id="IPR011990">
    <property type="entry name" value="TPR-like_helical_dom_sf"/>
</dbReference>
<dbReference type="PANTHER" id="PTHR47932:SF44">
    <property type="entry name" value="MIOREX COMPLEX COMPONENT 1"/>
    <property type="match status" value="1"/>
</dbReference>
<evidence type="ECO:0000256" key="1">
    <source>
        <dbReference type="ARBA" id="ARBA00022737"/>
    </source>
</evidence>
<sequence>MLLATVGRGLYKSGICRDRCFRLRFLSSSPLPLSLLSRQLYQTNARQPIEHFRKSKEKDVTISVTSKHEKRICAMENVEDIIKYLKMNSFEDISTYFIAINKCSKLKHPNAIDQIIQIVHDKDLPLDVIFCTTVLKYLGMLDRFNLQRDYFEQWFNKNENGLIPDYITFHTIINVYLKKNKLKQALYYFYKMIDDYNIIKPAVSICTNLLSICGRYRDLKNAELIWKKIKHDCDIKIDRILYNSMLNVYAKCGDTIKMMKLLNESDDINEITCTIIISGFLKANKIEEIFNFFDKKIPNLLAKKHPINLKDKKLMILKSIAHLKMLELLNDDQIQLLQFHHQQFLSIFENKLYPNISFKLTSVSTTDMNNLIESYVLLNKKSWMKSIGDIEKILFQESNYLHSFHYWTTDITNPSQLLLDLRFMSIKTSIFFLRYAMTCQRDKFKNGPVQVFCNKYNVANKIFEQELTKWKIPIRLENDRRNQSILCLNQEDVSLFFQTVPPRHDCLK</sequence>
<evidence type="ECO:0000313" key="3">
    <source>
        <dbReference type="Proteomes" id="UP000023152"/>
    </source>
</evidence>
<dbReference type="Pfam" id="PF01535">
    <property type="entry name" value="PPR"/>
    <property type="match status" value="3"/>
</dbReference>
<dbReference type="NCBIfam" id="TIGR00756">
    <property type="entry name" value="PPR"/>
    <property type="match status" value="1"/>
</dbReference>
<dbReference type="PANTHER" id="PTHR47932">
    <property type="entry name" value="ATPASE EXPRESSION PROTEIN 3"/>
    <property type="match status" value="1"/>
</dbReference>